<dbReference type="SUPFAM" id="SSF52540">
    <property type="entry name" value="P-loop containing nucleoside triphosphate hydrolases"/>
    <property type="match status" value="1"/>
</dbReference>
<dbReference type="InterPro" id="IPR027417">
    <property type="entry name" value="P-loop_NTPase"/>
</dbReference>
<reference evidence="5" key="1">
    <citation type="submission" date="2016-11" db="EMBL/GenBank/DDBJ databases">
        <authorList>
            <person name="Varghese N."/>
            <person name="Submissions S."/>
        </authorList>
    </citation>
    <scope>NUCLEOTIDE SEQUENCE [LARGE SCALE GENOMIC DNA]</scope>
    <source>
        <strain evidence="5">DSM 8595</strain>
    </source>
</reference>
<evidence type="ECO:0000256" key="2">
    <source>
        <dbReference type="ARBA" id="ARBA00022840"/>
    </source>
</evidence>
<dbReference type="AlphaFoldDB" id="A0A1N6HRN9"/>
<dbReference type="CDD" id="cd03230">
    <property type="entry name" value="ABC_DR_subfamily_A"/>
    <property type="match status" value="1"/>
</dbReference>
<dbReference type="PROSITE" id="PS50893">
    <property type="entry name" value="ABC_TRANSPORTER_2"/>
    <property type="match status" value="1"/>
</dbReference>
<sequence>MIQHMMNNSDAAGSASGASSGSASSAAVIVQDLTVVRGGVPALDRLSLAVPRGHLIGLLGPSGSGKTTLMRAIVGVQVVKSGTIEVLGLPAGSRALRTRMGYVTQQASVYDDLSVRQNLAYFRRIIGAPASDIDRVIERTDLGSVAGRLVGSLSGGQRSRVSLAAALLGDPEVLVLDEPTVGLDPVLRVELWALFRSLADDGATLLISSHVMDEAKRCDRLLLLRDGALLADDTVQGLLQVTGTDDVEQAFLRLIERGKPDLRPSTETESEAER</sequence>
<dbReference type="PANTHER" id="PTHR43038">
    <property type="entry name" value="ATP-BINDING CASSETTE, SUB-FAMILY H, MEMBER 1"/>
    <property type="match status" value="1"/>
</dbReference>
<dbReference type="Gene3D" id="3.40.50.300">
    <property type="entry name" value="P-loop containing nucleotide triphosphate hydrolases"/>
    <property type="match status" value="1"/>
</dbReference>
<dbReference type="PANTHER" id="PTHR43038:SF3">
    <property type="entry name" value="ABC TRANSPORTER G FAMILY MEMBER 20 ISOFORM X1"/>
    <property type="match status" value="1"/>
</dbReference>
<gene>
    <name evidence="4" type="ORF">SAMN05443544_3433</name>
</gene>
<keyword evidence="1" id="KW-0547">Nucleotide-binding</keyword>
<keyword evidence="2 4" id="KW-0067">ATP-binding</keyword>
<proteinExistence type="predicted"/>
<accession>A0A1N6HRN9</accession>
<dbReference type="GO" id="GO:0016887">
    <property type="term" value="F:ATP hydrolysis activity"/>
    <property type="evidence" value="ECO:0007669"/>
    <property type="project" value="InterPro"/>
</dbReference>
<organism evidence="4 5">
    <name type="scientific">Agromyces cerinus subsp. cerinus</name>
    <dbReference type="NCBI Taxonomy" id="232089"/>
    <lineage>
        <taxon>Bacteria</taxon>
        <taxon>Bacillati</taxon>
        <taxon>Actinomycetota</taxon>
        <taxon>Actinomycetes</taxon>
        <taxon>Micrococcales</taxon>
        <taxon>Microbacteriaceae</taxon>
        <taxon>Agromyces</taxon>
    </lineage>
</organism>
<protein>
    <submittedName>
        <fullName evidence="4">ABC-2 type transport system ATP-binding protein</fullName>
    </submittedName>
</protein>
<evidence type="ECO:0000256" key="1">
    <source>
        <dbReference type="ARBA" id="ARBA00022741"/>
    </source>
</evidence>
<keyword evidence="5" id="KW-1185">Reference proteome</keyword>
<dbReference type="PROSITE" id="PS00211">
    <property type="entry name" value="ABC_TRANSPORTER_1"/>
    <property type="match status" value="1"/>
</dbReference>
<dbReference type="GO" id="GO:0005524">
    <property type="term" value="F:ATP binding"/>
    <property type="evidence" value="ECO:0007669"/>
    <property type="project" value="UniProtKB-KW"/>
</dbReference>
<dbReference type="SMART" id="SM00382">
    <property type="entry name" value="AAA"/>
    <property type="match status" value="1"/>
</dbReference>
<dbReference type="Proteomes" id="UP000184699">
    <property type="component" value="Unassembled WGS sequence"/>
</dbReference>
<name>A0A1N6HRN9_9MICO</name>
<evidence type="ECO:0000259" key="3">
    <source>
        <dbReference type="PROSITE" id="PS50893"/>
    </source>
</evidence>
<dbReference type="InterPro" id="IPR003593">
    <property type="entry name" value="AAA+_ATPase"/>
</dbReference>
<dbReference type="EMBL" id="FSRJ01000004">
    <property type="protein sequence ID" value="SIO22433.1"/>
    <property type="molecule type" value="Genomic_DNA"/>
</dbReference>
<dbReference type="InterPro" id="IPR003439">
    <property type="entry name" value="ABC_transporter-like_ATP-bd"/>
</dbReference>
<evidence type="ECO:0000313" key="5">
    <source>
        <dbReference type="Proteomes" id="UP000184699"/>
    </source>
</evidence>
<dbReference type="Pfam" id="PF00005">
    <property type="entry name" value="ABC_tran"/>
    <property type="match status" value="1"/>
</dbReference>
<feature type="domain" description="ABC transporter" evidence="3">
    <location>
        <begin position="28"/>
        <end position="251"/>
    </location>
</feature>
<evidence type="ECO:0000313" key="4">
    <source>
        <dbReference type="EMBL" id="SIO22433.1"/>
    </source>
</evidence>
<dbReference type="STRING" id="232089.SAMN05443544_3433"/>
<dbReference type="InterPro" id="IPR017871">
    <property type="entry name" value="ABC_transporter-like_CS"/>
</dbReference>